<reference evidence="1 2" key="1">
    <citation type="submission" date="2017-06" db="EMBL/GenBank/DDBJ databases">
        <title>Genome sequencing of Fusobacterium nucleatum subsp. polymorphum KCOM 1232 (=ChDC F37).</title>
        <authorList>
            <person name="Kook J.-K."/>
            <person name="Park S.-N."/>
            <person name="Lim Y.K."/>
            <person name="Roh H."/>
        </authorList>
    </citation>
    <scope>NUCLEOTIDE SEQUENCE [LARGE SCALE GENOMIC DNA]</scope>
    <source>
        <strain evidence="2">KCOM 1232 ( ChDC F37)</strain>
    </source>
</reference>
<proteinExistence type="predicted"/>
<comment type="caution">
    <text evidence="1">The sequence shown here is derived from an EMBL/GenBank/DDBJ whole genome shotgun (WGS) entry which is preliminary data.</text>
</comment>
<dbReference type="AlphaFoldDB" id="A0A2B7YHC3"/>
<protein>
    <submittedName>
        <fullName evidence="1">Uncharacterized protein</fullName>
    </submittedName>
</protein>
<sequence>MDYIDKNKSDYLKYIELLKKIKKDLAELDILSSFNHNLKDKSRNEIRRLIDKMINDLVEVKSKIKEYEVIELEK</sequence>
<name>A0A2B7YHC3_FUSNP</name>
<dbReference type="Proteomes" id="UP000222862">
    <property type="component" value="Unassembled WGS sequence"/>
</dbReference>
<dbReference type="EMBL" id="NJGI01000005">
    <property type="protein sequence ID" value="PGH20590.1"/>
    <property type="molecule type" value="Genomic_DNA"/>
</dbReference>
<accession>A0A2B7YHC3</accession>
<dbReference type="RefSeq" id="WP_098703361.1">
    <property type="nucleotide sequence ID" value="NZ_NJGI01000005.1"/>
</dbReference>
<evidence type="ECO:0000313" key="1">
    <source>
        <dbReference type="EMBL" id="PGH20590.1"/>
    </source>
</evidence>
<gene>
    <name evidence="1" type="ORF">RN96_10455</name>
</gene>
<evidence type="ECO:0000313" key="2">
    <source>
        <dbReference type="Proteomes" id="UP000222862"/>
    </source>
</evidence>
<organism evidence="1 2">
    <name type="scientific">Fusobacterium nucleatum subsp. polymorphum</name>
    <name type="common">Fusobacterium polymorphum</name>
    <dbReference type="NCBI Taxonomy" id="76857"/>
    <lineage>
        <taxon>Bacteria</taxon>
        <taxon>Fusobacteriati</taxon>
        <taxon>Fusobacteriota</taxon>
        <taxon>Fusobacteriia</taxon>
        <taxon>Fusobacteriales</taxon>
        <taxon>Fusobacteriaceae</taxon>
        <taxon>Fusobacterium</taxon>
    </lineage>
</organism>